<dbReference type="Proteomes" id="UP000600071">
    <property type="component" value="Unassembled WGS sequence"/>
</dbReference>
<protein>
    <submittedName>
        <fullName evidence="1">Uncharacterized protein</fullName>
    </submittedName>
</protein>
<sequence length="79" mass="8422">MESILADGTVLRRKVPRGLIEPALGTGGTPVVLGENEDENLLWASRLSRYPGLVLDLCSGVAHPIRALVYIRAASLLGI</sequence>
<comment type="caution">
    <text evidence="1">The sequence shown here is derived from an EMBL/GenBank/DDBJ whole genome shotgun (WGS) entry which is preliminary data.</text>
</comment>
<name>A0A833A208_9CREN</name>
<reference evidence="1" key="1">
    <citation type="journal article" date="2020" name="ISME J.">
        <title>Gammaproteobacteria mediating utilization of methyl-, sulfur- and petroleum organic compounds in deep ocean hydrothermal plumes.</title>
        <authorList>
            <person name="Zhou Z."/>
            <person name="Liu Y."/>
            <person name="Pan J."/>
            <person name="Cron B.R."/>
            <person name="Toner B.M."/>
            <person name="Anantharaman K."/>
            <person name="Breier J.A."/>
            <person name="Dick G.J."/>
            <person name="Li M."/>
        </authorList>
    </citation>
    <scope>NUCLEOTIDE SEQUENCE</scope>
    <source>
        <strain evidence="1">SZUA-1523</strain>
    </source>
</reference>
<organism evidence="1 2">
    <name type="scientific">Pyrodictium delaneyi</name>
    <dbReference type="NCBI Taxonomy" id="1273541"/>
    <lineage>
        <taxon>Archaea</taxon>
        <taxon>Thermoproteota</taxon>
        <taxon>Thermoprotei</taxon>
        <taxon>Desulfurococcales</taxon>
        <taxon>Pyrodictiaceae</taxon>
        <taxon>Pyrodictium</taxon>
    </lineage>
</organism>
<gene>
    <name evidence="1" type="ORF">EYH50_03565</name>
</gene>
<dbReference type="AlphaFoldDB" id="A0A833A208"/>
<proteinExistence type="predicted"/>
<evidence type="ECO:0000313" key="2">
    <source>
        <dbReference type="Proteomes" id="UP000600071"/>
    </source>
</evidence>
<evidence type="ECO:0000313" key="1">
    <source>
        <dbReference type="EMBL" id="HIQ24106.1"/>
    </source>
</evidence>
<accession>A0A833A208</accession>
<dbReference type="EMBL" id="DQVR01000079">
    <property type="protein sequence ID" value="HIQ24106.1"/>
    <property type="molecule type" value="Genomic_DNA"/>
</dbReference>